<keyword evidence="1" id="KW-0064">Aspartyl protease</keyword>
<evidence type="ECO:0000256" key="2">
    <source>
        <dbReference type="SAM" id="MobiDB-lite"/>
    </source>
</evidence>
<dbReference type="GO" id="GO:0015074">
    <property type="term" value="P:DNA integration"/>
    <property type="evidence" value="ECO:0007669"/>
    <property type="project" value="InterPro"/>
</dbReference>
<dbReference type="GO" id="GO:0003676">
    <property type="term" value="F:nucleic acid binding"/>
    <property type="evidence" value="ECO:0007669"/>
    <property type="project" value="InterPro"/>
</dbReference>
<dbReference type="SUPFAM" id="SSF57756">
    <property type="entry name" value="Retrovirus zinc finger-like domains"/>
    <property type="match status" value="1"/>
</dbReference>
<dbReference type="InterPro" id="IPR036875">
    <property type="entry name" value="Znf_CCHC_sf"/>
</dbReference>
<protein>
    <recommendedName>
        <fullName evidence="3">Integrase catalytic domain-containing protein</fullName>
    </recommendedName>
</protein>
<keyword evidence="1" id="KW-0378">Hydrolase</keyword>
<dbReference type="InterPro" id="IPR012337">
    <property type="entry name" value="RNaseH-like_sf"/>
</dbReference>
<dbReference type="InterPro" id="IPR013103">
    <property type="entry name" value="RVT_2"/>
</dbReference>
<dbReference type="InterPro" id="IPR036397">
    <property type="entry name" value="RNaseH_sf"/>
</dbReference>
<feature type="region of interest" description="Disordered" evidence="2">
    <location>
        <begin position="291"/>
        <end position="313"/>
    </location>
</feature>
<dbReference type="Pfam" id="PF07727">
    <property type="entry name" value="RVT_2"/>
    <property type="match status" value="1"/>
</dbReference>
<feature type="compositionally biased region" description="Low complexity" evidence="2">
    <location>
        <begin position="303"/>
        <end position="313"/>
    </location>
</feature>
<dbReference type="InterPro" id="IPR001878">
    <property type="entry name" value="Znf_CCHC"/>
</dbReference>
<feature type="region of interest" description="Disordered" evidence="2">
    <location>
        <begin position="857"/>
        <end position="951"/>
    </location>
</feature>
<organism evidence="4 5">
    <name type="scientific">Linum trigynum</name>
    <dbReference type="NCBI Taxonomy" id="586398"/>
    <lineage>
        <taxon>Eukaryota</taxon>
        <taxon>Viridiplantae</taxon>
        <taxon>Streptophyta</taxon>
        <taxon>Embryophyta</taxon>
        <taxon>Tracheophyta</taxon>
        <taxon>Spermatophyta</taxon>
        <taxon>Magnoliopsida</taxon>
        <taxon>eudicotyledons</taxon>
        <taxon>Gunneridae</taxon>
        <taxon>Pentapetalae</taxon>
        <taxon>rosids</taxon>
        <taxon>fabids</taxon>
        <taxon>Malpighiales</taxon>
        <taxon>Linaceae</taxon>
        <taxon>Linum</taxon>
    </lineage>
</organism>
<gene>
    <name evidence="4" type="ORF">LTRI10_LOCUS5083</name>
</gene>
<dbReference type="InterPro" id="IPR057670">
    <property type="entry name" value="SH3_retrovirus"/>
</dbReference>
<dbReference type="SMART" id="SM00343">
    <property type="entry name" value="ZnF_C2HC"/>
    <property type="match status" value="2"/>
</dbReference>
<reference evidence="4 5" key="1">
    <citation type="submission" date="2024-04" db="EMBL/GenBank/DDBJ databases">
        <authorList>
            <person name="Fracassetti M."/>
        </authorList>
    </citation>
    <scope>NUCLEOTIDE SEQUENCE [LARGE SCALE GENOMIC DNA]</scope>
</reference>
<dbReference type="EMBL" id="OZ034813">
    <property type="protein sequence ID" value="CAL1357454.1"/>
    <property type="molecule type" value="Genomic_DNA"/>
</dbReference>
<dbReference type="InterPro" id="IPR054722">
    <property type="entry name" value="PolX-like_BBD"/>
</dbReference>
<dbReference type="Gene3D" id="3.30.420.10">
    <property type="entry name" value="Ribonuclease H-like superfamily/Ribonuclease H"/>
    <property type="match status" value="1"/>
</dbReference>
<dbReference type="PANTHER" id="PTHR11439:SF470">
    <property type="entry name" value="CYSTEINE-RICH RLK (RECEPTOR-LIKE PROTEIN KINASE) 8"/>
    <property type="match status" value="1"/>
</dbReference>
<dbReference type="PROSITE" id="PS50994">
    <property type="entry name" value="INTEGRASE"/>
    <property type="match status" value="1"/>
</dbReference>
<dbReference type="Pfam" id="PF25597">
    <property type="entry name" value="SH3_retrovirus"/>
    <property type="match status" value="1"/>
</dbReference>
<evidence type="ECO:0000313" key="5">
    <source>
        <dbReference type="Proteomes" id="UP001497516"/>
    </source>
</evidence>
<feature type="compositionally biased region" description="Low complexity" evidence="2">
    <location>
        <begin position="874"/>
        <end position="925"/>
    </location>
</feature>
<dbReference type="Pfam" id="PF13976">
    <property type="entry name" value="gag_pre-integrs"/>
    <property type="match status" value="1"/>
</dbReference>
<dbReference type="Pfam" id="PF22936">
    <property type="entry name" value="Pol_BBD"/>
    <property type="match status" value="1"/>
</dbReference>
<dbReference type="Gene3D" id="4.10.60.10">
    <property type="entry name" value="Zinc finger, CCHC-type"/>
    <property type="match status" value="1"/>
</dbReference>
<accession>A0AAV2CML5</accession>
<proteinExistence type="predicted"/>
<dbReference type="Proteomes" id="UP001497516">
    <property type="component" value="Chromosome 1"/>
</dbReference>
<name>A0AAV2CML5_9ROSI</name>
<keyword evidence="1" id="KW-0645">Protease</keyword>
<dbReference type="InterPro" id="IPR001584">
    <property type="entry name" value="Integrase_cat-core"/>
</dbReference>
<dbReference type="InterPro" id="IPR025724">
    <property type="entry name" value="GAG-pre-integrase_dom"/>
</dbReference>
<dbReference type="CDD" id="cd09272">
    <property type="entry name" value="RNase_HI_RT_Ty1"/>
    <property type="match status" value="1"/>
</dbReference>
<dbReference type="GO" id="GO:0008270">
    <property type="term" value="F:zinc ion binding"/>
    <property type="evidence" value="ECO:0007669"/>
    <property type="project" value="InterPro"/>
</dbReference>
<dbReference type="InterPro" id="IPR043502">
    <property type="entry name" value="DNA/RNA_pol_sf"/>
</dbReference>
<feature type="domain" description="Integrase catalytic" evidence="3">
    <location>
        <begin position="601"/>
        <end position="767"/>
    </location>
</feature>
<evidence type="ECO:0000256" key="1">
    <source>
        <dbReference type="ARBA" id="ARBA00022750"/>
    </source>
</evidence>
<dbReference type="PANTHER" id="PTHR11439">
    <property type="entry name" value="GAG-POL-RELATED RETROTRANSPOSON"/>
    <property type="match status" value="1"/>
</dbReference>
<dbReference type="SUPFAM" id="SSF53098">
    <property type="entry name" value="Ribonuclease H-like"/>
    <property type="match status" value="1"/>
</dbReference>
<dbReference type="SUPFAM" id="SSF56672">
    <property type="entry name" value="DNA/RNA polymerases"/>
    <property type="match status" value="1"/>
</dbReference>
<evidence type="ECO:0000259" key="3">
    <source>
        <dbReference type="PROSITE" id="PS50994"/>
    </source>
</evidence>
<dbReference type="Pfam" id="PF00665">
    <property type="entry name" value="rve"/>
    <property type="match status" value="1"/>
</dbReference>
<evidence type="ECO:0000313" key="4">
    <source>
        <dbReference type="EMBL" id="CAL1357454.1"/>
    </source>
</evidence>
<keyword evidence="5" id="KW-1185">Reference proteome</keyword>
<dbReference type="GO" id="GO:0004190">
    <property type="term" value="F:aspartic-type endopeptidase activity"/>
    <property type="evidence" value="ECO:0007669"/>
    <property type="project" value="UniProtKB-KW"/>
</dbReference>
<sequence length="1478" mass="163469">MVSELPPLNSDRPSVRLTSTNFALWEFQFRVFVEGHGLLGILDGTVPQPRPTLPASEIEQWNQRDARVRHWLLGSVDPSTCLSLRPFATAHQMMQRLKATYSTVNVARQFELQTALARLEQGDLSITEYFNSAQELWTEHDIIQATIRPQAVTTDALAERQQTRLFQFLMRLRPEYEAVRTTLLNQAELQFDGMLGVLVREETRLRTQAQLDVRPGAGESVFSASQSTAYAADRRQFQRRTPISELECHHCHERGHLKKHCRGWNFCVYCKRTGHIVLDCRTRQRHEARSQGGIMAASSQRPASASGTFSGSSSRIYDRQAAPAVDRPHQAAYMAEAAPAMDHPHRAAYAAEASSSGGGGGLSAQDIEHMVNAALQRSLPTAINAAFATLHGNSGKLSPWILDSGCFNHMTSDSSCLTNVLPINDLSLRVANGNQLQVSGMGMMHDSHLDLPHTLHVPQLVPNLVSVGQLTEAGCSVLFAPSGCVIQDLETGRQIGRGSKRGRIFHLEELGKSSSSLSISNHRDRSVSSPASFPTCFSSPSCDVWDLWHNRLGHPHSSRLAVMFRQSLLGKNNACTSAKHSCTSCVEAKTSSRSFPSSTTVIDQPFHVIHTDLWGPSSVLSRHGFRYFALFIDHATRFTWVYFLRQKSELRSVATEFLKMIHTQFDRPVKIVRSDPGGEFSSSPLYEVYRSLGILTQKSCPGVSQQNGLVERKNRHVLDLTRALLLASNVPSRFWPEAVATAVRLINYQVTPVLKNTSPYFALYSKHPDYTSLRVFGSLCFVLLPRRERTKLSSKTARCVFLGYSDVHKGYLCFDPQSQRMRIATTVVFFEHIMYYTDASSSPSFLPSTSSLPGFSHDDIDGVDFLPPTPPATPDSDLSSPGGSSSGSTSSPPPDLTSSSTASASPSSPVSASPSSSSSAAPNTSHGLSTSPAPLPRRSTRSTRGIPPPKFNDYVAHGVDAFLVPTRYKQAQGDPVWDYAMKKELDALHANNTWTLVPRPPPSTSVVGCRWVYTIKMNPDGTIERHKARLVAQGFTQEMGIDYSETFAPVAKMSTVRTLLAVASLQNWPLYQLDVKNAFLHGDLDEVIYMERPPGYTLGTADQVCRLNRSLYGLKQAPRAWFEKFQATITALGYQQSLNDPSLFTKKTSSGLVALLLYVDDMVITGSDPAGIQSLKDGLSAVFNLKDLGDLSYFLGLEVTRNAKGLLLSQRKYISDLLSDHQFHDCKPVSTPMEPNLHLSRSSGPPLPDATAYRSIVGSLIYLAATRPDLSYPVQVVSQFMASPCTDHLAAVHRILRYLQGTRDVGMFFPSSGALALRAYSDSDFAGCVDTRRSTTGWAVQFGSAFISWRCKKQDKVSKSSTEAEYRAMSDVASELVWLRRLLRDLGVICSLPMDLFVDNTSAIRIAVNPVLHDRTKHIEIHVHYIRDLVGEGTITLHYVRTEDQIADVFTKAFSTSRHWYLSSKLMLCDQHQFGGGC</sequence>